<dbReference type="InterPro" id="IPR005062">
    <property type="entry name" value="SAC3/GANP/THP3_conserved"/>
</dbReference>
<dbReference type="STRING" id="29139.ENSVURP00010003599"/>
<feature type="region of interest" description="Disordered" evidence="1">
    <location>
        <begin position="1"/>
        <end position="46"/>
    </location>
</feature>
<organism evidence="3 4">
    <name type="scientific">Vombatus ursinus</name>
    <name type="common">Common wombat</name>
    <dbReference type="NCBI Taxonomy" id="29139"/>
    <lineage>
        <taxon>Eukaryota</taxon>
        <taxon>Metazoa</taxon>
        <taxon>Chordata</taxon>
        <taxon>Craniata</taxon>
        <taxon>Vertebrata</taxon>
        <taxon>Euteleostomi</taxon>
        <taxon>Mammalia</taxon>
        <taxon>Metatheria</taxon>
        <taxon>Diprotodontia</taxon>
        <taxon>Vombatidae</taxon>
        <taxon>Vombatus</taxon>
    </lineage>
</organism>
<dbReference type="Ensembl" id="ENSVURT00010004080.1">
    <property type="protein sequence ID" value="ENSVURP00010003599.1"/>
    <property type="gene ID" value="ENSVURG00010002869.1"/>
</dbReference>
<reference evidence="4" key="1">
    <citation type="submission" date="2018-12" db="EMBL/GenBank/DDBJ databases">
        <authorList>
            <person name="Yazar S."/>
        </authorList>
    </citation>
    <scope>NUCLEOTIDE SEQUENCE [LARGE SCALE GENOMIC DNA]</scope>
</reference>
<evidence type="ECO:0000313" key="3">
    <source>
        <dbReference type="Ensembl" id="ENSVURP00010003599.1"/>
    </source>
</evidence>
<dbReference type="Proteomes" id="UP000314987">
    <property type="component" value="Unassembled WGS sequence"/>
</dbReference>
<dbReference type="Gene3D" id="1.25.40.990">
    <property type="match status" value="1"/>
</dbReference>
<dbReference type="Pfam" id="PF03399">
    <property type="entry name" value="SAC3_GANP"/>
    <property type="match status" value="1"/>
</dbReference>
<evidence type="ECO:0000256" key="1">
    <source>
        <dbReference type="SAM" id="MobiDB-lite"/>
    </source>
</evidence>
<keyword evidence="4" id="KW-1185">Reference proteome</keyword>
<evidence type="ECO:0000313" key="4">
    <source>
        <dbReference type="Proteomes" id="UP000314987"/>
    </source>
</evidence>
<accession>A0A4X2JVK1</accession>
<name>A0A4X2JVK1_VOMUR</name>
<dbReference type="GO" id="GO:0005813">
    <property type="term" value="C:centrosome"/>
    <property type="evidence" value="ECO:0007669"/>
    <property type="project" value="TreeGrafter"/>
</dbReference>
<sequence length="402" mass="42735">MIAVVGREAGLSKADNAVIGQEREGGPSSPPSLPPTAHALSRVPRSGMPLGGALPLGTCPDLCPEAERAARERQRRLHRLEAAPARAVKEYARPAAGKARPPPSQLRPPRVLLATVRYLAAEVAGRADVPPPDVAVFVWDRLRAVRLDLLLQPSAPPRDAAAVLEAALACQLCVPGPPGGHPGEGSGAGLDPQLLHTQMQEAFGSLRRCYADSPEVHPRQGFFQSLFLLYNLGSVEALHQVLLLPPGLRSCPALRRALAVDAAFREDNAVRLFRLLGALPYLPSRAAQRHVGSARRRALAALARALGTSRGQAYPLRRLARLLAMDSLAETGALCRAHGLAVEGEAGDEKAVFVRGRYTETGPLPALSCGLLVESKLRGLSLEQVVMGEEGEEGEGHRHDTG</sequence>
<dbReference type="InterPro" id="IPR045107">
    <property type="entry name" value="SAC3/GANP/THP3"/>
</dbReference>
<dbReference type="GO" id="GO:0051225">
    <property type="term" value="P:spindle assembly"/>
    <property type="evidence" value="ECO:0007669"/>
    <property type="project" value="TreeGrafter"/>
</dbReference>
<dbReference type="PANTHER" id="PTHR12436">
    <property type="entry name" value="80 KDA MCM3-ASSOCIATED PROTEIN"/>
    <property type="match status" value="1"/>
</dbReference>
<dbReference type="GO" id="GO:0005819">
    <property type="term" value="C:spindle"/>
    <property type="evidence" value="ECO:0007669"/>
    <property type="project" value="TreeGrafter"/>
</dbReference>
<dbReference type="GO" id="GO:0005634">
    <property type="term" value="C:nucleus"/>
    <property type="evidence" value="ECO:0007669"/>
    <property type="project" value="TreeGrafter"/>
</dbReference>
<dbReference type="AlphaFoldDB" id="A0A4X2JVK1"/>
<dbReference type="OMA" id="IFTHAYN"/>
<reference evidence="3" key="3">
    <citation type="submission" date="2025-09" db="UniProtKB">
        <authorList>
            <consortium name="Ensembl"/>
        </authorList>
    </citation>
    <scope>IDENTIFICATION</scope>
</reference>
<dbReference type="GO" id="GO:0051298">
    <property type="term" value="P:centrosome duplication"/>
    <property type="evidence" value="ECO:0007669"/>
    <property type="project" value="TreeGrafter"/>
</dbReference>
<gene>
    <name evidence="3" type="primary">SAC3D1</name>
</gene>
<evidence type="ECO:0000259" key="2">
    <source>
        <dbReference type="Pfam" id="PF03399"/>
    </source>
</evidence>
<proteinExistence type="predicted"/>
<dbReference type="GeneTree" id="ENSGT00940000160988"/>
<dbReference type="PANTHER" id="PTHR12436:SF38">
    <property type="entry name" value="SAC3 DOMAIN-CONTAINING PROTEIN 1"/>
    <property type="match status" value="1"/>
</dbReference>
<feature type="domain" description="SAC3/GANP/THP3 conserved" evidence="2">
    <location>
        <begin position="62"/>
        <end position="343"/>
    </location>
</feature>
<reference evidence="3" key="2">
    <citation type="submission" date="2025-08" db="UniProtKB">
        <authorList>
            <consortium name="Ensembl"/>
        </authorList>
    </citation>
    <scope>IDENTIFICATION</scope>
</reference>
<protein>
    <submittedName>
        <fullName evidence="3">SAC3 domain containing 1</fullName>
    </submittedName>
</protein>